<protein>
    <recommendedName>
        <fullName evidence="3">Probable chemoreceptor glutamine deamidase CheD</fullName>
        <ecNumber evidence="3">3.5.1.44</ecNumber>
    </recommendedName>
</protein>
<keyword evidence="2 3" id="KW-0378">Hydrolase</keyword>
<dbReference type="RefSeq" id="WP_284281396.1">
    <property type="nucleotide sequence ID" value="NZ_BSOJ01000017.1"/>
</dbReference>
<dbReference type="Gene3D" id="3.30.1330.200">
    <property type="match status" value="1"/>
</dbReference>
<dbReference type="InterPro" id="IPR011324">
    <property type="entry name" value="Cytotoxic_necrot_fac-like_cat"/>
</dbReference>
<dbReference type="InterPro" id="IPR038592">
    <property type="entry name" value="CheD-like_sf"/>
</dbReference>
<dbReference type="PANTHER" id="PTHR35147:SF2">
    <property type="entry name" value="CHEMORECEPTOR GLUTAMINE DEAMIDASE CHED-RELATED"/>
    <property type="match status" value="1"/>
</dbReference>
<dbReference type="HAMAP" id="MF_01440">
    <property type="entry name" value="CheD"/>
    <property type="match status" value="1"/>
</dbReference>
<dbReference type="Pfam" id="PF03975">
    <property type="entry name" value="CheD"/>
    <property type="match status" value="1"/>
</dbReference>
<evidence type="ECO:0000256" key="1">
    <source>
        <dbReference type="ARBA" id="ARBA00022500"/>
    </source>
</evidence>
<evidence type="ECO:0000313" key="4">
    <source>
        <dbReference type="EMBL" id="GLR26740.1"/>
    </source>
</evidence>
<accession>A0ABQ5YSF8</accession>
<keyword evidence="1 3" id="KW-0145">Chemotaxis</keyword>
<sequence>MFAERLRDLLDQPEPGVKLIMPGEFYVSRKPVEICTLLGSCVSACIWDKALHIGGMNHFMLPDEPTHASNLGDQTKPLRYGLFAMERVINDLIVLGARRENLVAKVFGGANMTGVITQQNVGQRNSEFVIDFLKRDRIKLLASDLNGSHSRRIRFNTGTGAVRVEKVAKADLGVAAQEQKYSRQLKEQPVTGDITFF</sequence>
<proteinExistence type="inferred from homology"/>
<comment type="catalytic activity">
    <reaction evidence="3">
        <text>L-glutaminyl-[protein] + H2O = L-glutamyl-[protein] + NH4(+)</text>
        <dbReference type="Rhea" id="RHEA:16441"/>
        <dbReference type="Rhea" id="RHEA-COMP:10207"/>
        <dbReference type="Rhea" id="RHEA-COMP:10208"/>
        <dbReference type="ChEBI" id="CHEBI:15377"/>
        <dbReference type="ChEBI" id="CHEBI:28938"/>
        <dbReference type="ChEBI" id="CHEBI:29973"/>
        <dbReference type="ChEBI" id="CHEBI:30011"/>
        <dbReference type="EC" id="3.5.1.44"/>
    </reaction>
</comment>
<dbReference type="EMBL" id="BSOJ01000017">
    <property type="protein sequence ID" value="GLR26740.1"/>
    <property type="molecule type" value="Genomic_DNA"/>
</dbReference>
<dbReference type="CDD" id="cd16352">
    <property type="entry name" value="CheD"/>
    <property type="match status" value="1"/>
</dbReference>
<comment type="caution">
    <text evidence="4">The sequence shown here is derived from an EMBL/GenBank/DDBJ whole genome shotgun (WGS) entry which is preliminary data.</text>
</comment>
<dbReference type="EC" id="3.5.1.44" evidence="3"/>
<dbReference type="Proteomes" id="UP001156664">
    <property type="component" value="Unassembled WGS sequence"/>
</dbReference>
<name>A0ABQ5YSF8_9BURK</name>
<gene>
    <name evidence="4" type="primary">cheD1</name>
    <name evidence="3" type="synonym">cheD</name>
    <name evidence="4" type="ORF">GCM10007875_18300</name>
</gene>
<dbReference type="SUPFAM" id="SSF64438">
    <property type="entry name" value="CNF1/YfiH-like putative cysteine hydrolases"/>
    <property type="match status" value="1"/>
</dbReference>
<reference evidence="5" key="1">
    <citation type="journal article" date="2019" name="Int. J. Syst. Evol. Microbiol.">
        <title>The Global Catalogue of Microorganisms (GCM) 10K type strain sequencing project: providing services to taxonomists for standard genome sequencing and annotation.</title>
        <authorList>
            <consortium name="The Broad Institute Genomics Platform"/>
            <consortium name="The Broad Institute Genome Sequencing Center for Infectious Disease"/>
            <person name="Wu L."/>
            <person name="Ma J."/>
        </authorList>
    </citation>
    <scope>NUCLEOTIDE SEQUENCE [LARGE SCALE GENOMIC DNA]</scope>
    <source>
        <strain evidence="5">NBRC 105857</strain>
    </source>
</reference>
<evidence type="ECO:0000313" key="5">
    <source>
        <dbReference type="Proteomes" id="UP001156664"/>
    </source>
</evidence>
<evidence type="ECO:0000256" key="3">
    <source>
        <dbReference type="HAMAP-Rule" id="MF_01440"/>
    </source>
</evidence>
<dbReference type="InterPro" id="IPR005659">
    <property type="entry name" value="Chemorcpt_Glu_NH3ase_CheD"/>
</dbReference>
<keyword evidence="5" id="KW-1185">Reference proteome</keyword>
<comment type="function">
    <text evidence="3">Probably deamidates glutamine residues to glutamate on methyl-accepting chemotaxis receptors (MCPs), playing an important role in chemotaxis.</text>
</comment>
<evidence type="ECO:0000256" key="2">
    <source>
        <dbReference type="ARBA" id="ARBA00022801"/>
    </source>
</evidence>
<dbReference type="PANTHER" id="PTHR35147">
    <property type="entry name" value="CHEMORECEPTOR GLUTAMINE DEAMIDASE CHED-RELATED"/>
    <property type="match status" value="1"/>
</dbReference>
<organism evidence="4 5">
    <name type="scientific">Limnobacter litoralis</name>
    <dbReference type="NCBI Taxonomy" id="481366"/>
    <lineage>
        <taxon>Bacteria</taxon>
        <taxon>Pseudomonadati</taxon>
        <taxon>Pseudomonadota</taxon>
        <taxon>Betaproteobacteria</taxon>
        <taxon>Burkholderiales</taxon>
        <taxon>Burkholderiaceae</taxon>
        <taxon>Limnobacter</taxon>
    </lineage>
</organism>
<comment type="similarity">
    <text evidence="3">Belongs to the CheD family.</text>
</comment>